<proteinExistence type="predicted"/>
<dbReference type="EMBL" id="CP036276">
    <property type="protein sequence ID" value="QDU42796.1"/>
    <property type="molecule type" value="Genomic_DNA"/>
</dbReference>
<sequence>MQSSVSSQLRAAYHRLKTGTTGAMMLLVPGGDRTTIGWMWFSAKIAMSLVLAFTVFALLPWTGTGSHVSLAGLCYVTLILGGFSLVVGWGLGILRNRDCPACRQAMGNAIVSEYRLPYYHCAECDTEFPVAALIEPEREERRREARQLIDQCRHPTPAPVRVQR</sequence>
<evidence type="ECO:0000313" key="3">
    <source>
        <dbReference type="Proteomes" id="UP000319383"/>
    </source>
</evidence>
<protein>
    <submittedName>
        <fullName evidence="2">Uncharacterized protein</fullName>
    </submittedName>
</protein>
<accession>A0A517ZK27</accession>
<organism evidence="2 3">
    <name type="scientific">Symmachiella dynata</name>
    <dbReference type="NCBI Taxonomy" id="2527995"/>
    <lineage>
        <taxon>Bacteria</taxon>
        <taxon>Pseudomonadati</taxon>
        <taxon>Planctomycetota</taxon>
        <taxon>Planctomycetia</taxon>
        <taxon>Planctomycetales</taxon>
        <taxon>Planctomycetaceae</taxon>
        <taxon>Symmachiella</taxon>
    </lineage>
</organism>
<evidence type="ECO:0000256" key="1">
    <source>
        <dbReference type="SAM" id="Phobius"/>
    </source>
</evidence>
<reference evidence="2 3" key="1">
    <citation type="submission" date="2019-02" db="EMBL/GenBank/DDBJ databases">
        <title>Deep-cultivation of Planctomycetes and their phenomic and genomic characterization uncovers novel biology.</title>
        <authorList>
            <person name="Wiegand S."/>
            <person name="Jogler M."/>
            <person name="Boedeker C."/>
            <person name="Pinto D."/>
            <person name="Vollmers J."/>
            <person name="Rivas-Marin E."/>
            <person name="Kohn T."/>
            <person name="Peeters S.H."/>
            <person name="Heuer A."/>
            <person name="Rast P."/>
            <person name="Oberbeckmann S."/>
            <person name="Bunk B."/>
            <person name="Jeske O."/>
            <person name="Meyerdierks A."/>
            <person name="Storesund J.E."/>
            <person name="Kallscheuer N."/>
            <person name="Luecker S."/>
            <person name="Lage O.M."/>
            <person name="Pohl T."/>
            <person name="Merkel B.J."/>
            <person name="Hornburger P."/>
            <person name="Mueller R.-W."/>
            <person name="Bruemmer F."/>
            <person name="Labrenz M."/>
            <person name="Spormann A.M."/>
            <person name="Op den Camp H."/>
            <person name="Overmann J."/>
            <person name="Amann R."/>
            <person name="Jetten M.S.M."/>
            <person name="Mascher T."/>
            <person name="Medema M.H."/>
            <person name="Devos D.P."/>
            <person name="Kaster A.-K."/>
            <person name="Ovreas L."/>
            <person name="Rohde M."/>
            <person name="Galperin M.Y."/>
            <person name="Jogler C."/>
        </authorList>
    </citation>
    <scope>NUCLEOTIDE SEQUENCE [LARGE SCALE GENOMIC DNA]</scope>
    <source>
        <strain evidence="2 3">Mal52</strain>
    </source>
</reference>
<keyword evidence="1" id="KW-1133">Transmembrane helix</keyword>
<dbReference type="KEGG" id="sdyn:Mal52_12640"/>
<gene>
    <name evidence="2" type="ORF">Mal52_12640</name>
</gene>
<keyword evidence="3" id="KW-1185">Reference proteome</keyword>
<dbReference type="RefSeq" id="WP_145374803.1">
    <property type="nucleotide sequence ID" value="NZ_CP036276.1"/>
</dbReference>
<dbReference type="Proteomes" id="UP000319383">
    <property type="component" value="Chromosome"/>
</dbReference>
<feature type="transmembrane region" description="Helical" evidence="1">
    <location>
        <begin position="73"/>
        <end position="94"/>
    </location>
</feature>
<keyword evidence="1" id="KW-0472">Membrane</keyword>
<evidence type="ECO:0000313" key="2">
    <source>
        <dbReference type="EMBL" id="QDU42796.1"/>
    </source>
</evidence>
<keyword evidence="1" id="KW-0812">Transmembrane</keyword>
<dbReference type="AlphaFoldDB" id="A0A517ZK27"/>
<feature type="transmembrane region" description="Helical" evidence="1">
    <location>
        <begin position="38"/>
        <end position="61"/>
    </location>
</feature>
<name>A0A517ZK27_9PLAN</name>